<comment type="caution">
    <text evidence="2">The sequence shown here is derived from an EMBL/GenBank/DDBJ whole genome shotgun (WGS) entry which is preliminary data.</text>
</comment>
<sequence>MNNFDYPPIIMGEMLYSYLNRYFLFTGNNSYQRTISNLFGSSRKCYSIHYINDIQGALKNINMTLQEYIDKHTLLPLLKLVLPDEEYRNRINKIIFSKRSMHESLKKIDIFNVDVNKIGYCPMCILEHENQVVFFCSHQTIIDVCYKHNVKLNYYIRSNRRRDIVITNKDLDYHYYINYDIRSYYLARDIYSLISLANKVDSNVINELVKSKLVSLGMIKHNKYFSTNLVLGHNDYKHSVSCIVNLKKSKVNYIEYVMLIKDLFDSIDSLLDS</sequence>
<protein>
    <recommendedName>
        <fullName evidence="1">TniQ domain-containing protein</fullName>
    </recommendedName>
</protein>
<dbReference type="AlphaFoldDB" id="A0A3D2X392"/>
<evidence type="ECO:0000313" key="2">
    <source>
        <dbReference type="EMBL" id="HCL01005.1"/>
    </source>
</evidence>
<accession>A0A3D2X392</accession>
<name>A0A3D2X392_9FIRM</name>
<feature type="domain" description="TniQ" evidence="1">
    <location>
        <begin position="9"/>
        <end position="152"/>
    </location>
</feature>
<dbReference type="InterPro" id="IPR009492">
    <property type="entry name" value="TniQ"/>
</dbReference>
<gene>
    <name evidence="2" type="ORF">DHW61_01035</name>
</gene>
<dbReference type="Proteomes" id="UP000262969">
    <property type="component" value="Unassembled WGS sequence"/>
</dbReference>
<organism evidence="2 3">
    <name type="scientific">Lachnoclostridium phytofermentans</name>
    <dbReference type="NCBI Taxonomy" id="66219"/>
    <lineage>
        <taxon>Bacteria</taxon>
        <taxon>Bacillati</taxon>
        <taxon>Bacillota</taxon>
        <taxon>Clostridia</taxon>
        <taxon>Lachnospirales</taxon>
        <taxon>Lachnospiraceae</taxon>
    </lineage>
</organism>
<evidence type="ECO:0000313" key="3">
    <source>
        <dbReference type="Proteomes" id="UP000262969"/>
    </source>
</evidence>
<reference evidence="2 3" key="1">
    <citation type="journal article" date="2018" name="Nat. Biotechnol.">
        <title>A standardized bacterial taxonomy based on genome phylogeny substantially revises the tree of life.</title>
        <authorList>
            <person name="Parks D.H."/>
            <person name="Chuvochina M."/>
            <person name="Waite D.W."/>
            <person name="Rinke C."/>
            <person name="Skarshewski A."/>
            <person name="Chaumeil P.A."/>
            <person name="Hugenholtz P."/>
        </authorList>
    </citation>
    <scope>NUCLEOTIDE SEQUENCE [LARGE SCALE GENOMIC DNA]</scope>
    <source>
        <strain evidence="2">UBA11728</strain>
    </source>
</reference>
<dbReference type="EMBL" id="DPVV01000039">
    <property type="protein sequence ID" value="HCL01005.1"/>
    <property type="molecule type" value="Genomic_DNA"/>
</dbReference>
<evidence type="ECO:0000259" key="1">
    <source>
        <dbReference type="Pfam" id="PF06527"/>
    </source>
</evidence>
<dbReference type="Pfam" id="PF06527">
    <property type="entry name" value="TniQ"/>
    <property type="match status" value="1"/>
</dbReference>
<proteinExistence type="predicted"/>